<sequence>MFRKLKLTDNWTKIYKRYSYIFHVVNLLMAIAQYGVPAIIGFSSLIETHVFIGLVCLFSILGIAGSYIKQNIKDKINPCDSDNKKAA</sequence>
<evidence type="ECO:0000313" key="2">
    <source>
        <dbReference type="EMBL" id="QCG76053.1"/>
    </source>
</evidence>
<name>A0A4Y1LUL7_9CAUD</name>
<evidence type="ECO:0000256" key="1">
    <source>
        <dbReference type="SAM" id="Phobius"/>
    </source>
</evidence>
<feature type="transmembrane region" description="Helical" evidence="1">
    <location>
        <begin position="20"/>
        <end position="42"/>
    </location>
</feature>
<proteinExistence type="predicted"/>
<accession>A0A4Y1LUL7</accession>
<keyword evidence="3" id="KW-1185">Reference proteome</keyword>
<dbReference type="Proteomes" id="UP000316733">
    <property type="component" value="Segment"/>
</dbReference>
<keyword evidence="1" id="KW-0472">Membrane</keyword>
<dbReference type="EMBL" id="MK797984">
    <property type="protein sequence ID" value="QCG76053.1"/>
    <property type="molecule type" value="Genomic_DNA"/>
</dbReference>
<keyword evidence="1" id="KW-1133">Transmembrane helix</keyword>
<feature type="transmembrane region" description="Helical" evidence="1">
    <location>
        <begin position="48"/>
        <end position="68"/>
    </location>
</feature>
<keyword evidence="1" id="KW-0812">Transmembrane</keyword>
<protein>
    <submittedName>
        <fullName evidence="2">Uncharacterized protein</fullName>
    </submittedName>
</protein>
<reference evidence="3" key="1">
    <citation type="journal article" date="2020" name="bioRxiv">
        <title>Integrative omics analysis of Pseudomonas aeruginosa virus PA5oct highlights the molecular complexity of jumbo phages.</title>
        <authorList>
            <person name="Lood C."/>
            <person name="Danis-Wlodarczyk K."/>
            <person name="Blasdel B.G."/>
            <person name="Jang H.B."/>
            <person name="Vandenheuvel D."/>
            <person name="Briers Y."/>
            <person name="Noben J.-P."/>
            <person name="van Noort V."/>
            <person name="Drulis-Kawa Z."/>
            <person name="Lavigne R."/>
        </authorList>
    </citation>
    <scope>NUCLEOTIDE SEQUENCE [LARGE SCALE GENOMIC DNA]</scope>
</reference>
<organism evidence="2 3">
    <name type="scientific">Pseudomonas phage vB_PaeM_PA5oct</name>
    <dbReference type="NCBI Taxonomy" id="2163605"/>
    <lineage>
        <taxon>Viruses</taxon>
        <taxon>Duplodnaviria</taxon>
        <taxon>Heunggongvirae</taxon>
        <taxon>Uroviricota</taxon>
        <taxon>Caudoviricetes</taxon>
        <taxon>Arenbergviridae</taxon>
        <taxon>Wroclawvirus</taxon>
        <taxon>Wroclawvirus PA5oct</taxon>
    </lineage>
</organism>
<evidence type="ECO:0000313" key="3">
    <source>
        <dbReference type="Proteomes" id="UP000316733"/>
    </source>
</evidence>
<gene>
    <name evidence="2" type="ORF">EST35_0172</name>
</gene>